<evidence type="ECO:0000313" key="3">
    <source>
        <dbReference type="Proteomes" id="UP000269374"/>
    </source>
</evidence>
<dbReference type="RefSeq" id="WP_120771275.1">
    <property type="nucleotide sequence ID" value="NZ_CP032627.1"/>
</dbReference>
<dbReference type="Pfam" id="PF07852">
    <property type="entry name" value="DUF1642"/>
    <property type="match status" value="1"/>
</dbReference>
<evidence type="ECO:0000313" key="2">
    <source>
        <dbReference type="EMBL" id="AYF99886.1"/>
    </source>
</evidence>
<feature type="coiled-coil region" evidence="1">
    <location>
        <begin position="30"/>
        <end position="57"/>
    </location>
</feature>
<dbReference type="OrthoDB" id="2243928at2"/>
<organism evidence="2 3">
    <name type="scientific">Lactococcus allomyrinae</name>
    <dbReference type="NCBI Taxonomy" id="2419773"/>
    <lineage>
        <taxon>Bacteria</taxon>
        <taxon>Bacillati</taxon>
        <taxon>Bacillota</taxon>
        <taxon>Bacilli</taxon>
        <taxon>Lactobacillales</taxon>
        <taxon>Streptococcaceae</taxon>
        <taxon>Lactococcus</taxon>
    </lineage>
</organism>
<dbReference type="InterPro" id="IPR012865">
    <property type="entry name" value="DUF1642"/>
</dbReference>
<keyword evidence="1" id="KW-0175">Coiled coil</keyword>
<evidence type="ECO:0000256" key="1">
    <source>
        <dbReference type="SAM" id="Coils"/>
    </source>
</evidence>
<dbReference type="Proteomes" id="UP000269374">
    <property type="component" value="Chromosome"/>
</dbReference>
<dbReference type="EMBL" id="CP032627">
    <property type="protein sequence ID" value="AYF99886.1"/>
    <property type="molecule type" value="Genomic_DNA"/>
</dbReference>
<sequence length="207" mass="24593">MTKTFEGFTRPDNGPITDLNNNFQAVLSQYRKFREYATELENKLKLAEEQRIEANNQATLEYIRAHEAKPLPVVPRFVADWYEENKSNLDYMIYETCMKLEAEPRDEFSKWFGNEINHSITTLIRMQDGYTVEQEQLFYLKHIEMSKCREKSHSLAYVDEGMFGHDYFENDFYPDGDIYKFTQQEIEIMEVGSYEQIPVPVESENEK</sequence>
<dbReference type="KEGG" id="lact:D7I46_01570"/>
<reference evidence="2 3" key="1">
    <citation type="submission" date="2018-09" db="EMBL/GenBank/DDBJ databases">
        <title>Genome sequencing of strain 1JSPR-7.</title>
        <authorList>
            <person name="Heo J."/>
            <person name="Kim S.-J."/>
            <person name="Kwon S.-W."/>
        </authorList>
    </citation>
    <scope>NUCLEOTIDE SEQUENCE [LARGE SCALE GENOMIC DNA]</scope>
    <source>
        <strain evidence="2 3">1JSPR-7</strain>
    </source>
</reference>
<proteinExistence type="predicted"/>
<accession>A0A387BFX4</accession>
<keyword evidence="3" id="KW-1185">Reference proteome</keyword>
<dbReference type="AlphaFoldDB" id="A0A387BFX4"/>
<name>A0A387BFX4_9LACT</name>
<protein>
    <submittedName>
        <fullName evidence="2">DUF1642 domain-containing protein</fullName>
    </submittedName>
</protein>
<gene>
    <name evidence="2" type="ORF">D7I46_01570</name>
</gene>